<evidence type="ECO:0000256" key="1">
    <source>
        <dbReference type="ARBA" id="ARBA00005194"/>
    </source>
</evidence>
<comment type="caution">
    <text evidence="18">The sequence shown here is derived from an EMBL/GenBank/DDBJ whole genome shotgun (WGS) entry which is preliminary data.</text>
</comment>
<evidence type="ECO:0000256" key="4">
    <source>
        <dbReference type="ARBA" id="ARBA00014657"/>
    </source>
</evidence>
<dbReference type="PANTHER" id="PTHR11712">
    <property type="entry name" value="POLYKETIDE SYNTHASE-RELATED"/>
    <property type="match status" value="1"/>
</dbReference>
<evidence type="ECO:0000256" key="2">
    <source>
        <dbReference type="ARBA" id="ARBA00008467"/>
    </source>
</evidence>
<dbReference type="PANTHER" id="PTHR11712:SF336">
    <property type="entry name" value="3-OXOACYL-[ACYL-CARRIER-PROTEIN] SYNTHASE, MITOCHONDRIAL"/>
    <property type="match status" value="1"/>
</dbReference>
<dbReference type="NCBIfam" id="TIGR03150">
    <property type="entry name" value="fabF"/>
    <property type="match status" value="1"/>
</dbReference>
<dbReference type="GO" id="GO:0006633">
    <property type="term" value="P:fatty acid biosynthetic process"/>
    <property type="evidence" value="ECO:0007669"/>
    <property type="project" value="UniProtKB-UniRule"/>
</dbReference>
<comment type="similarity">
    <text evidence="2 14 16">Belongs to the thiolase-like superfamily. Beta-ketoacyl-ACP synthases family.</text>
</comment>
<dbReference type="CDD" id="cd00834">
    <property type="entry name" value="KAS_I_II"/>
    <property type="match status" value="1"/>
</dbReference>
<evidence type="ECO:0000256" key="13">
    <source>
        <dbReference type="ARBA" id="ARBA00047659"/>
    </source>
</evidence>
<dbReference type="PROSITE" id="PS00606">
    <property type="entry name" value="KS3_1"/>
    <property type="match status" value="1"/>
</dbReference>
<dbReference type="SMART" id="SM00825">
    <property type="entry name" value="PKS_KS"/>
    <property type="match status" value="1"/>
</dbReference>
<comment type="function">
    <text evidence="11 14">Involved in the type II fatty acid elongation cycle. Catalyzes the elongation of a wide range of acyl-ACP by the addition of two carbons from malonyl-ACP to an acyl acceptor. Can efficiently catalyze the conversion of palmitoleoyl-ACP (cis-hexadec-9-enoyl-ACP) to cis-vaccenoyl-ACP (cis-octadec-11-enoyl-ACP), an essential step in the thermal regulation of fatty acid composition.</text>
</comment>
<dbReference type="InterPro" id="IPR018201">
    <property type="entry name" value="Ketoacyl_synth_AS"/>
</dbReference>
<evidence type="ECO:0000313" key="18">
    <source>
        <dbReference type="EMBL" id="RQD74598.1"/>
    </source>
</evidence>
<comment type="catalytic activity">
    <reaction evidence="12 14">
        <text>(9Z)-hexadecenoyl-[ACP] + malonyl-[ACP] + H(+) = 3-oxo-(11Z)-octadecenoyl-[ACP] + holo-[ACP] + CO2</text>
        <dbReference type="Rhea" id="RHEA:55040"/>
        <dbReference type="Rhea" id="RHEA-COMP:9623"/>
        <dbReference type="Rhea" id="RHEA-COMP:9685"/>
        <dbReference type="Rhea" id="RHEA-COMP:10800"/>
        <dbReference type="Rhea" id="RHEA-COMP:14074"/>
        <dbReference type="ChEBI" id="CHEBI:15378"/>
        <dbReference type="ChEBI" id="CHEBI:16526"/>
        <dbReference type="ChEBI" id="CHEBI:64479"/>
        <dbReference type="ChEBI" id="CHEBI:78449"/>
        <dbReference type="ChEBI" id="CHEBI:83989"/>
        <dbReference type="ChEBI" id="CHEBI:138538"/>
        <dbReference type="EC" id="2.3.1.179"/>
    </reaction>
</comment>
<keyword evidence="9 14" id="KW-0275">Fatty acid biosynthesis</keyword>
<accession>A0A424YBS4</accession>
<dbReference type="InterPro" id="IPR020841">
    <property type="entry name" value="PKS_Beta-ketoAc_synthase_dom"/>
</dbReference>
<dbReference type="NCBIfam" id="NF005589">
    <property type="entry name" value="PRK07314.1"/>
    <property type="match status" value="1"/>
</dbReference>
<evidence type="ECO:0000256" key="6">
    <source>
        <dbReference type="ARBA" id="ARBA00022679"/>
    </source>
</evidence>
<evidence type="ECO:0000256" key="14">
    <source>
        <dbReference type="PIRNR" id="PIRNR000447"/>
    </source>
</evidence>
<feature type="active site" description="For beta-ketoacyl synthase activity" evidence="15">
    <location>
        <position position="163"/>
    </location>
</feature>
<dbReference type="InterPro" id="IPR000794">
    <property type="entry name" value="Beta-ketoacyl_synthase"/>
</dbReference>
<dbReference type="InterPro" id="IPR017568">
    <property type="entry name" value="3-oxoacyl-ACP_synth-2"/>
</dbReference>
<evidence type="ECO:0000313" key="19">
    <source>
        <dbReference type="Proteomes" id="UP000285138"/>
    </source>
</evidence>
<dbReference type="UniPathway" id="UPA00094"/>
<keyword evidence="5 14" id="KW-0444">Lipid biosynthesis</keyword>
<evidence type="ECO:0000256" key="5">
    <source>
        <dbReference type="ARBA" id="ARBA00022516"/>
    </source>
</evidence>
<dbReference type="NCBIfam" id="NF004970">
    <property type="entry name" value="PRK06333.1"/>
    <property type="match status" value="1"/>
</dbReference>
<evidence type="ECO:0000256" key="16">
    <source>
        <dbReference type="RuleBase" id="RU003694"/>
    </source>
</evidence>
<comment type="catalytic activity">
    <reaction evidence="13 14">
        <text>a fatty acyl-[ACP] + malonyl-[ACP] + H(+) = a 3-oxoacyl-[ACP] + holo-[ACP] + CO2</text>
        <dbReference type="Rhea" id="RHEA:22836"/>
        <dbReference type="Rhea" id="RHEA-COMP:9623"/>
        <dbReference type="Rhea" id="RHEA-COMP:9685"/>
        <dbReference type="Rhea" id="RHEA-COMP:9916"/>
        <dbReference type="Rhea" id="RHEA-COMP:14125"/>
        <dbReference type="ChEBI" id="CHEBI:15378"/>
        <dbReference type="ChEBI" id="CHEBI:16526"/>
        <dbReference type="ChEBI" id="CHEBI:64479"/>
        <dbReference type="ChEBI" id="CHEBI:78449"/>
        <dbReference type="ChEBI" id="CHEBI:78776"/>
        <dbReference type="ChEBI" id="CHEBI:138651"/>
    </reaction>
</comment>
<evidence type="ECO:0000259" key="17">
    <source>
        <dbReference type="PROSITE" id="PS52004"/>
    </source>
</evidence>
<dbReference type="AlphaFoldDB" id="A0A424YBS4"/>
<dbReference type="SUPFAM" id="SSF53901">
    <property type="entry name" value="Thiolase-like"/>
    <property type="match status" value="2"/>
</dbReference>
<proteinExistence type="inferred from homology"/>
<dbReference type="Proteomes" id="UP000285138">
    <property type="component" value="Unassembled WGS sequence"/>
</dbReference>
<dbReference type="PROSITE" id="PS52004">
    <property type="entry name" value="KS3_2"/>
    <property type="match status" value="1"/>
</dbReference>
<evidence type="ECO:0000256" key="7">
    <source>
        <dbReference type="ARBA" id="ARBA00022832"/>
    </source>
</evidence>
<dbReference type="PIRSF" id="PIRSF000447">
    <property type="entry name" value="KAS_II"/>
    <property type="match status" value="1"/>
</dbReference>
<dbReference type="InterPro" id="IPR014031">
    <property type="entry name" value="Ketoacyl_synth_C"/>
</dbReference>
<organism evidence="18 19">
    <name type="scientific">Candidatus Syntrophonatronum acetioxidans</name>
    <dbReference type="NCBI Taxonomy" id="1795816"/>
    <lineage>
        <taxon>Bacteria</taxon>
        <taxon>Bacillati</taxon>
        <taxon>Bacillota</taxon>
        <taxon>Clostridia</taxon>
        <taxon>Eubacteriales</taxon>
        <taxon>Syntrophomonadaceae</taxon>
        <taxon>Candidatus Syntrophonatronum</taxon>
    </lineage>
</organism>
<dbReference type="EC" id="2.3.1.179" evidence="3 14"/>
<dbReference type="Pfam" id="PF00109">
    <property type="entry name" value="ketoacyl-synt"/>
    <property type="match status" value="1"/>
</dbReference>
<evidence type="ECO:0000256" key="3">
    <source>
        <dbReference type="ARBA" id="ARBA00012356"/>
    </source>
</evidence>
<evidence type="ECO:0000256" key="12">
    <source>
        <dbReference type="ARBA" id="ARBA00047318"/>
    </source>
</evidence>
<dbReference type="Gene3D" id="3.40.47.10">
    <property type="match status" value="2"/>
</dbReference>
<evidence type="ECO:0000256" key="11">
    <source>
        <dbReference type="ARBA" id="ARBA00024006"/>
    </source>
</evidence>
<keyword evidence="7" id="KW-0276">Fatty acid metabolism</keyword>
<evidence type="ECO:0000256" key="9">
    <source>
        <dbReference type="ARBA" id="ARBA00023160"/>
    </source>
</evidence>
<feature type="domain" description="Ketosynthase family 3 (KS3)" evidence="17">
    <location>
        <begin position="2"/>
        <end position="410"/>
    </location>
</feature>
<keyword evidence="6 14" id="KW-0808">Transferase</keyword>
<comment type="pathway">
    <text evidence="1 14">Lipid metabolism; fatty acid biosynthesis.</text>
</comment>
<dbReference type="InterPro" id="IPR014030">
    <property type="entry name" value="Ketoacyl_synth_N"/>
</dbReference>
<protein>
    <recommendedName>
        <fullName evidence="4 14">3-oxoacyl-[acyl-carrier-protein] synthase 2</fullName>
        <ecNumber evidence="3 14">2.3.1.179</ecNumber>
    </recommendedName>
</protein>
<evidence type="ECO:0000256" key="15">
    <source>
        <dbReference type="PIRSR" id="PIRSR000447-1"/>
    </source>
</evidence>
<dbReference type="Pfam" id="PF02801">
    <property type="entry name" value="Ketoacyl-synt_C"/>
    <property type="match status" value="1"/>
</dbReference>
<dbReference type="GO" id="GO:0005829">
    <property type="term" value="C:cytosol"/>
    <property type="evidence" value="ECO:0007669"/>
    <property type="project" value="TreeGrafter"/>
</dbReference>
<evidence type="ECO:0000256" key="10">
    <source>
        <dbReference type="ARBA" id="ARBA00023315"/>
    </source>
</evidence>
<keyword evidence="8" id="KW-0443">Lipid metabolism</keyword>
<reference evidence="18 19" key="1">
    <citation type="submission" date="2018-08" db="EMBL/GenBank/DDBJ databases">
        <title>The metabolism and importance of syntrophic acetate oxidation coupled to methane or sulfide production in haloalkaline environments.</title>
        <authorList>
            <person name="Timmers P.H.A."/>
            <person name="Vavourakis C.D."/>
            <person name="Sorokin D.Y."/>
            <person name="Sinninghe Damste J.S."/>
            <person name="Muyzer G."/>
            <person name="Stams A.J.M."/>
            <person name="Plugge C.M."/>
        </authorList>
    </citation>
    <scope>NUCLEOTIDE SEQUENCE [LARGE SCALE GENOMIC DNA]</scope>
    <source>
        <strain evidence="18">MSAO_Bac1</strain>
    </source>
</reference>
<gene>
    <name evidence="18" type="primary">fabF</name>
    <name evidence="18" type="ORF">D5R97_07710</name>
</gene>
<dbReference type="GO" id="GO:0004315">
    <property type="term" value="F:3-oxoacyl-[acyl-carrier-protein] synthase activity"/>
    <property type="evidence" value="ECO:0007669"/>
    <property type="project" value="UniProtKB-UniRule"/>
</dbReference>
<dbReference type="FunFam" id="3.40.47.10:FF:000009">
    <property type="entry name" value="3-oxoacyl-[acyl-carrier-protein] synthase 2"/>
    <property type="match status" value="1"/>
</dbReference>
<keyword evidence="10 14" id="KW-0012">Acyltransferase</keyword>
<name>A0A424YBS4_9FIRM</name>
<sequence length="413" mass="43910">MSNRVAVTGIGVITPIGTGKENFWKAIKEGKSGVGRIDHFDPSDFSTQIAAQVKDFKGEDYLDRKEVKRMDKFIQFGVASAKIAIEDSGLDLAKVDLDRMGVSVGSGIGGIGTMEENYEILMKKGPRRITPFLVPMMIANMAAGCISISLGARGPNTTLVTACATANHSIGDAFKIIQRGEADIMLAGGSEAAITPLSLAGFCSARALSTRNDEPLKASRPFDKERDGFVMGEGAAVLVLEDLRHALARDAMIYAEVAGFGMSADAYHVTAPDPDGDGAARCMACAMADSGLKVQEIDYINAHGTSTHYNDKLETAAIKRIFGEEAYKIPVSSTKSMIGHLLGAAGSAELAATILAMNYSFIPPTINYEVPDPECDLDYVPNKGREGEIEAALSNSFGFGGTNASLVVKKYRE</sequence>
<dbReference type="EMBL" id="QZAA01000199">
    <property type="protein sequence ID" value="RQD74598.1"/>
    <property type="molecule type" value="Genomic_DNA"/>
</dbReference>
<evidence type="ECO:0000256" key="8">
    <source>
        <dbReference type="ARBA" id="ARBA00023098"/>
    </source>
</evidence>
<dbReference type="InterPro" id="IPR016039">
    <property type="entry name" value="Thiolase-like"/>
</dbReference>